<evidence type="ECO:0000313" key="4">
    <source>
        <dbReference type="Proteomes" id="UP000326041"/>
    </source>
</evidence>
<organism evidence="3 4">
    <name type="scientific">Streptomyces prasinus</name>
    <dbReference type="NCBI Taxonomy" id="67345"/>
    <lineage>
        <taxon>Bacteria</taxon>
        <taxon>Bacillati</taxon>
        <taxon>Actinomycetota</taxon>
        <taxon>Actinomycetes</taxon>
        <taxon>Kitasatosporales</taxon>
        <taxon>Streptomycetaceae</taxon>
        <taxon>Streptomyces</taxon>
    </lineage>
</organism>
<dbReference type="PANTHER" id="PTHR43244">
    <property type="match status" value="1"/>
</dbReference>
<evidence type="ECO:0000259" key="2">
    <source>
        <dbReference type="Pfam" id="PF00296"/>
    </source>
</evidence>
<dbReference type="InterPro" id="IPR011251">
    <property type="entry name" value="Luciferase-like_dom"/>
</dbReference>
<protein>
    <submittedName>
        <fullName evidence="3">LLM class flavin-dependent oxidoreductase</fullName>
    </submittedName>
</protein>
<dbReference type="Proteomes" id="UP000326041">
    <property type="component" value="Chromosome"/>
</dbReference>
<dbReference type="Gene3D" id="3.20.20.30">
    <property type="entry name" value="Luciferase-like domain"/>
    <property type="match status" value="1"/>
</dbReference>
<dbReference type="PANTHER" id="PTHR43244:SF1">
    <property type="entry name" value="5,10-METHYLENETETRAHYDROMETHANOPTERIN REDUCTASE"/>
    <property type="match status" value="1"/>
</dbReference>
<dbReference type="Pfam" id="PF00296">
    <property type="entry name" value="Bac_luciferase"/>
    <property type="match status" value="1"/>
</dbReference>
<evidence type="ECO:0000313" key="3">
    <source>
        <dbReference type="EMBL" id="QEV10050.1"/>
    </source>
</evidence>
<dbReference type="InterPro" id="IPR036661">
    <property type="entry name" value="Luciferase-like_sf"/>
</dbReference>
<name>A0ABX6B7J8_9ACTN</name>
<gene>
    <name evidence="3" type="ORF">CP972_04315</name>
</gene>
<evidence type="ECO:0000256" key="1">
    <source>
        <dbReference type="ARBA" id="ARBA00023002"/>
    </source>
</evidence>
<dbReference type="RefSeq" id="WP_055608846.1">
    <property type="nucleotide sequence ID" value="NZ_CP023697.1"/>
</dbReference>
<dbReference type="InterPro" id="IPR050564">
    <property type="entry name" value="F420-G6PD/mer"/>
</dbReference>
<reference evidence="3 4" key="1">
    <citation type="submission" date="2017-09" db="EMBL/GenBank/DDBJ databases">
        <authorList>
            <person name="Lee N."/>
            <person name="Cho B.-K."/>
        </authorList>
    </citation>
    <scope>NUCLEOTIDE SEQUENCE [LARGE SCALE GENOMIC DNA]</scope>
    <source>
        <strain evidence="3 4">ATCC 13879</strain>
    </source>
</reference>
<sequence>MILPDRHWAEAGKDWRAAEELGFDSAWTYDHMSWGPLVDRPWFSPYPVLTAAACSTQRIQLGTLVTSPNFRHPVTTVKDAISVDDISQGRFVLGIGAGSTTAGDDRVIDPTPLSLRDRTERFAEFVELTDRMLREPAVTHEGRFFSAFESRNVASCNRRSPLPVAVAATGPRGLALAARHGSAWVTFGAPVHSKKCTPEETLKMVRSQLGGLHQACERAGRDPVEMKKIFVVTDLPQESRSPSTFVEYARSYASIGITDLVIHWPRPTGIYKADPQMAHLIAEKALPEIHDM</sequence>
<keyword evidence="4" id="KW-1185">Reference proteome</keyword>
<accession>A0ABX6B7J8</accession>
<keyword evidence="1" id="KW-0560">Oxidoreductase</keyword>
<proteinExistence type="predicted"/>
<dbReference type="SUPFAM" id="SSF51679">
    <property type="entry name" value="Bacterial luciferase-like"/>
    <property type="match status" value="1"/>
</dbReference>
<dbReference type="EMBL" id="CP023697">
    <property type="protein sequence ID" value="QEV10050.1"/>
    <property type="molecule type" value="Genomic_DNA"/>
</dbReference>
<dbReference type="GeneID" id="95533795"/>
<feature type="domain" description="Luciferase-like" evidence="2">
    <location>
        <begin position="8"/>
        <end position="194"/>
    </location>
</feature>